<organism evidence="2 3">
    <name type="scientific">PS1 clade bacterium</name>
    <dbReference type="NCBI Taxonomy" id="2175152"/>
    <lineage>
        <taxon>Bacteria</taxon>
        <taxon>Pseudomonadati</taxon>
        <taxon>Pseudomonadota</taxon>
        <taxon>Alphaproteobacteria</taxon>
        <taxon>PS1 clade</taxon>
    </lineage>
</organism>
<dbReference type="Gene3D" id="1.20.1440.110">
    <property type="entry name" value="acylaminoacyl peptidase"/>
    <property type="match status" value="1"/>
</dbReference>
<dbReference type="PANTHER" id="PTHR22946">
    <property type="entry name" value="DIENELACTONE HYDROLASE DOMAIN-CONTAINING PROTEIN-RELATED"/>
    <property type="match status" value="1"/>
</dbReference>
<reference evidence="2 3" key="1">
    <citation type="journal article" date="2018" name="Microbiome">
        <title>Fine metagenomic profile of the Mediterranean stratified and mixed water columns revealed by assembly and recruitment.</title>
        <authorList>
            <person name="Haro-Moreno J.M."/>
            <person name="Lopez-Perez M."/>
            <person name="De La Torre J.R."/>
            <person name="Picazo A."/>
            <person name="Camacho A."/>
            <person name="Rodriguez-Valera F."/>
        </authorList>
    </citation>
    <scope>NUCLEOTIDE SEQUENCE [LARGE SCALE GENOMIC DNA]</scope>
    <source>
        <strain evidence="2">MED-G57</strain>
    </source>
</reference>
<evidence type="ECO:0000313" key="2">
    <source>
        <dbReference type="EMBL" id="RCL74413.1"/>
    </source>
</evidence>
<dbReference type="EMBL" id="QOQD01000002">
    <property type="protein sequence ID" value="RCL74413.1"/>
    <property type="molecule type" value="Genomic_DNA"/>
</dbReference>
<dbReference type="InterPro" id="IPR010520">
    <property type="entry name" value="FrsA-like"/>
</dbReference>
<sequence length="354" mass="39926">MESKDTKVQMAVAHWAHRFVSNGIPLSDFNDVAAIVHKWDDWCIAWENKGKMHALLGDVAKQNNFNLSASEHYNTAAVCYHYGKFLFVQKPDEMKRAHDMAVKCHQKSMKLSNPVGERIRVNWNNLEMYGNLRKPNNVENPPVVIMCMGLDSAKEEMETNERVFLERGIATLAFDGPGQGEGEYDAPICPEYEGPVSAVIDYVETREDLNSKKIAVWGVSLGGYYAPRAAAFDDRIIACISLTGPFNWNNIFDKIPGLTKEAFIYRSKCNSEEEARDFANRMDLTDCAKNIKCPIYIVGGGLDRVVPPEESKLLVDSVGGEVVFNMIEDGTHVANNRIYRYRTQSADWLRVKLS</sequence>
<evidence type="ECO:0000313" key="3">
    <source>
        <dbReference type="Proteomes" id="UP000253570"/>
    </source>
</evidence>
<comment type="caution">
    <text evidence="2">The sequence shown here is derived from an EMBL/GenBank/DDBJ whole genome shotgun (WGS) entry which is preliminary data.</text>
</comment>
<gene>
    <name evidence="2" type="ORF">DBW71_01420</name>
</gene>
<dbReference type="Gene3D" id="3.40.50.1820">
    <property type="entry name" value="alpha/beta hydrolase"/>
    <property type="match status" value="1"/>
</dbReference>
<dbReference type="AlphaFoldDB" id="A0A368DT03"/>
<dbReference type="Pfam" id="PF06500">
    <property type="entry name" value="FrsA-like"/>
    <property type="match status" value="1"/>
</dbReference>
<dbReference type="InterPro" id="IPR050261">
    <property type="entry name" value="FrsA_esterase"/>
</dbReference>
<keyword evidence="1 2" id="KW-0378">Hydrolase</keyword>
<dbReference type="InterPro" id="IPR029058">
    <property type="entry name" value="AB_hydrolase_fold"/>
</dbReference>
<dbReference type="PANTHER" id="PTHR22946:SF12">
    <property type="entry name" value="CONIDIAL PIGMENT BIOSYNTHESIS PROTEIN AYG1 (AFU_ORTHOLOGUE AFUA_2G17550)"/>
    <property type="match status" value="1"/>
</dbReference>
<dbReference type="GO" id="GO:0016787">
    <property type="term" value="F:hydrolase activity"/>
    <property type="evidence" value="ECO:0007669"/>
    <property type="project" value="UniProtKB-KW"/>
</dbReference>
<dbReference type="Proteomes" id="UP000253570">
    <property type="component" value="Unassembled WGS sequence"/>
</dbReference>
<evidence type="ECO:0000256" key="1">
    <source>
        <dbReference type="ARBA" id="ARBA00022801"/>
    </source>
</evidence>
<name>A0A368DT03_9PROT</name>
<dbReference type="SUPFAM" id="SSF53474">
    <property type="entry name" value="alpha/beta-Hydrolases"/>
    <property type="match status" value="1"/>
</dbReference>
<protein>
    <submittedName>
        <fullName evidence="2">Alpha/beta fold hydrolase</fullName>
    </submittedName>
</protein>
<proteinExistence type="predicted"/>
<accession>A0A368DT03</accession>